<evidence type="ECO:0000313" key="5">
    <source>
        <dbReference type="EMBL" id="KLV02120.1"/>
    </source>
</evidence>
<dbReference type="SMART" id="SM00862">
    <property type="entry name" value="Trans_reg_C"/>
    <property type="match status" value="1"/>
</dbReference>
<protein>
    <recommendedName>
        <fullName evidence="4">OmpR/PhoB-type domain-containing protein</fullName>
    </recommendedName>
</protein>
<proteinExistence type="predicted"/>
<feature type="domain" description="OmpR/PhoB-type" evidence="4">
    <location>
        <begin position="4"/>
        <end position="107"/>
    </location>
</feature>
<dbReference type="GO" id="GO:0003677">
    <property type="term" value="F:DNA binding"/>
    <property type="evidence" value="ECO:0007669"/>
    <property type="project" value="UniProtKB-UniRule"/>
</dbReference>
<dbReference type="AlphaFoldDB" id="A0A0J1GQW4"/>
<evidence type="ECO:0000256" key="3">
    <source>
        <dbReference type="SAM" id="MobiDB-lite"/>
    </source>
</evidence>
<evidence type="ECO:0000259" key="4">
    <source>
        <dbReference type="PROSITE" id="PS51755"/>
    </source>
</evidence>
<dbReference type="EMBL" id="LDOV01000010">
    <property type="protein sequence ID" value="KLV02120.1"/>
    <property type="molecule type" value="Genomic_DNA"/>
</dbReference>
<accession>A0A0J1GQW4</accession>
<dbReference type="SUPFAM" id="SSF46894">
    <property type="entry name" value="C-terminal effector domain of the bipartite response regulators"/>
    <property type="match status" value="1"/>
</dbReference>
<dbReference type="Gene3D" id="1.10.10.10">
    <property type="entry name" value="Winged helix-like DNA-binding domain superfamily/Winged helix DNA-binding domain"/>
    <property type="match status" value="1"/>
</dbReference>
<keyword evidence="6" id="KW-1185">Reference proteome</keyword>
<name>A0A0J1GQW4_9GAMM</name>
<dbReference type="GO" id="GO:0006355">
    <property type="term" value="P:regulation of DNA-templated transcription"/>
    <property type="evidence" value="ECO:0007669"/>
    <property type="project" value="InterPro"/>
</dbReference>
<feature type="DNA-binding region" description="OmpR/PhoB-type" evidence="2">
    <location>
        <begin position="4"/>
        <end position="107"/>
    </location>
</feature>
<dbReference type="Proteomes" id="UP000036426">
    <property type="component" value="Unassembled WGS sequence"/>
</dbReference>
<evidence type="ECO:0000256" key="2">
    <source>
        <dbReference type="PROSITE-ProRule" id="PRU01091"/>
    </source>
</evidence>
<gene>
    <name evidence="5" type="ORF">ABT58_04345</name>
</gene>
<organism evidence="5 6">
    <name type="scientific">Photobacterium aphoticum</name>
    <dbReference type="NCBI Taxonomy" id="754436"/>
    <lineage>
        <taxon>Bacteria</taxon>
        <taxon>Pseudomonadati</taxon>
        <taxon>Pseudomonadota</taxon>
        <taxon>Gammaproteobacteria</taxon>
        <taxon>Vibrionales</taxon>
        <taxon>Vibrionaceae</taxon>
        <taxon>Photobacterium</taxon>
    </lineage>
</organism>
<feature type="region of interest" description="Disordered" evidence="3">
    <location>
        <begin position="116"/>
        <end position="135"/>
    </location>
</feature>
<dbReference type="CDD" id="cd00383">
    <property type="entry name" value="trans_reg_C"/>
    <property type="match status" value="1"/>
</dbReference>
<comment type="caution">
    <text evidence="5">The sequence shown here is derived from an EMBL/GenBank/DDBJ whole genome shotgun (WGS) entry which is preliminary data.</text>
</comment>
<dbReference type="GO" id="GO:0000160">
    <property type="term" value="P:phosphorelay signal transduction system"/>
    <property type="evidence" value="ECO:0007669"/>
    <property type="project" value="InterPro"/>
</dbReference>
<dbReference type="PATRIC" id="fig|754436.4.peg.926"/>
<evidence type="ECO:0000256" key="1">
    <source>
        <dbReference type="ARBA" id="ARBA00023125"/>
    </source>
</evidence>
<dbReference type="InterPro" id="IPR016032">
    <property type="entry name" value="Sig_transdc_resp-reg_C-effctor"/>
</dbReference>
<dbReference type="InterPro" id="IPR001867">
    <property type="entry name" value="OmpR/PhoB-type_DNA-bd"/>
</dbReference>
<dbReference type="Pfam" id="PF00486">
    <property type="entry name" value="Trans_reg_C"/>
    <property type="match status" value="1"/>
</dbReference>
<dbReference type="PROSITE" id="PS51755">
    <property type="entry name" value="OMPR_PHOB"/>
    <property type="match status" value="1"/>
</dbReference>
<reference evidence="5 6" key="1">
    <citation type="submission" date="2015-05" db="EMBL/GenBank/DDBJ databases">
        <title>Photobacterium galathea sp. nov.</title>
        <authorList>
            <person name="Machado H."/>
            <person name="Gram L."/>
        </authorList>
    </citation>
    <scope>NUCLEOTIDE SEQUENCE [LARGE SCALE GENOMIC DNA]</scope>
    <source>
        <strain evidence="5 6">DSM 25995</strain>
    </source>
</reference>
<dbReference type="InterPro" id="IPR036388">
    <property type="entry name" value="WH-like_DNA-bd_sf"/>
</dbReference>
<keyword evidence="1 2" id="KW-0238">DNA-binding</keyword>
<sequence>MANFSTVVLGRFSWDVNSRELYRLDKNDEHYAKKCVLTPKQHQLLTCLIDAYPSTLKKEQIIEKVWGSKHISQESLPQLINRTRQSLEDGNKSILVNEPGIGYSLNFTPVVSDRTTKTAPCMPDNDDTSTSTQPMMESQLSNAPSVSIRHPLWCALLGCLFFGLILNLWKLTTAIYYQQDFLDVLNAKPYPEMTKGQDGIIHLTIDNHECTYYKTQLLLQCP</sequence>
<evidence type="ECO:0000313" key="6">
    <source>
        <dbReference type="Proteomes" id="UP000036426"/>
    </source>
</evidence>